<dbReference type="SMART" id="SM00052">
    <property type="entry name" value="EAL"/>
    <property type="match status" value="1"/>
</dbReference>
<dbReference type="InterPro" id="IPR050706">
    <property type="entry name" value="Cyclic-di-GMP_PDE-like"/>
</dbReference>
<sequence length="262" mass="28718">MNSRTAYGQDRLARDLEVAVDRGEILAHYQPQIDTESGQVVAVEALCRWRHPEFGSIAPAVFIPIAEAMGSIHTIGRFMIEDGCRLAAEWERAGLPVEVAVNVSATQLAPGFFGHLGEFHAREGIGPGRLTIEITESQMITDVDAAVRDLAKVRALGVGISVDDFGSGHSTVEQVINLPVTELKIDQAIVREESEAGQRAMNAIVDLVHRRGLRVVAEGVETEQQFERVRLLHCDRVQGYLIAPPLPRLEVEEFIARRNAAG</sequence>
<dbReference type="EMBL" id="SPQZ01000001">
    <property type="protein sequence ID" value="TFV99821.1"/>
    <property type="molecule type" value="Genomic_DNA"/>
</dbReference>
<evidence type="ECO:0000313" key="3">
    <source>
        <dbReference type="Proteomes" id="UP000298127"/>
    </source>
</evidence>
<accession>A0A4Y9R5A2</accession>
<dbReference type="PANTHER" id="PTHR33121:SF70">
    <property type="entry name" value="SIGNALING PROTEIN YKOW"/>
    <property type="match status" value="1"/>
</dbReference>
<dbReference type="Gene3D" id="3.20.20.450">
    <property type="entry name" value="EAL domain"/>
    <property type="match status" value="1"/>
</dbReference>
<dbReference type="PROSITE" id="PS50883">
    <property type="entry name" value="EAL"/>
    <property type="match status" value="1"/>
</dbReference>
<keyword evidence="3" id="KW-1185">Reference proteome</keyword>
<feature type="domain" description="EAL" evidence="1">
    <location>
        <begin position="9"/>
        <end position="259"/>
    </location>
</feature>
<proteinExistence type="predicted"/>
<reference evidence="2 3" key="1">
    <citation type="journal article" date="2018" name="J. Microbiol.">
        <title>Leifsonia flava sp. nov., a novel actinobacterium isolated from the rhizosphere of Aquilegia viridiflora.</title>
        <authorList>
            <person name="Cai Y."/>
            <person name="Tao W.Z."/>
            <person name="Ma Y.J."/>
            <person name="Cheng J."/>
            <person name="Zhang M.Y."/>
            <person name="Zhang Y.X."/>
        </authorList>
    </citation>
    <scope>NUCLEOTIDE SEQUENCE [LARGE SCALE GENOMIC DNA]</scope>
    <source>
        <strain evidence="2 3">SYP-B2174</strain>
    </source>
</reference>
<dbReference type="AlphaFoldDB" id="A0A4Y9R5A2"/>
<dbReference type="Proteomes" id="UP000298127">
    <property type="component" value="Unassembled WGS sequence"/>
</dbReference>
<dbReference type="InterPro" id="IPR001633">
    <property type="entry name" value="EAL_dom"/>
</dbReference>
<dbReference type="Pfam" id="PF00563">
    <property type="entry name" value="EAL"/>
    <property type="match status" value="1"/>
</dbReference>
<dbReference type="InterPro" id="IPR035919">
    <property type="entry name" value="EAL_sf"/>
</dbReference>
<protein>
    <submittedName>
        <fullName evidence="2">EAL domain-containing protein</fullName>
    </submittedName>
</protein>
<name>A0A4Y9R5A2_9MICO</name>
<evidence type="ECO:0000313" key="2">
    <source>
        <dbReference type="EMBL" id="TFV99821.1"/>
    </source>
</evidence>
<comment type="caution">
    <text evidence="2">The sequence shown here is derived from an EMBL/GenBank/DDBJ whole genome shotgun (WGS) entry which is preliminary data.</text>
</comment>
<dbReference type="CDD" id="cd01948">
    <property type="entry name" value="EAL"/>
    <property type="match status" value="1"/>
</dbReference>
<dbReference type="GO" id="GO:0071111">
    <property type="term" value="F:cyclic-guanylate-specific phosphodiesterase activity"/>
    <property type="evidence" value="ECO:0007669"/>
    <property type="project" value="InterPro"/>
</dbReference>
<dbReference type="RefSeq" id="WP_135118717.1">
    <property type="nucleotide sequence ID" value="NZ_SPQZ01000001.1"/>
</dbReference>
<gene>
    <name evidence="2" type="ORF">E4M00_01020</name>
</gene>
<evidence type="ECO:0000259" key="1">
    <source>
        <dbReference type="PROSITE" id="PS50883"/>
    </source>
</evidence>
<organism evidence="2 3">
    <name type="scientific">Orlajensenia leifsoniae</name>
    <dbReference type="NCBI Taxonomy" id="2561933"/>
    <lineage>
        <taxon>Bacteria</taxon>
        <taxon>Bacillati</taxon>
        <taxon>Actinomycetota</taxon>
        <taxon>Actinomycetes</taxon>
        <taxon>Micrococcales</taxon>
        <taxon>Microbacteriaceae</taxon>
        <taxon>Orlajensenia</taxon>
    </lineage>
</organism>
<dbReference type="SUPFAM" id="SSF141868">
    <property type="entry name" value="EAL domain-like"/>
    <property type="match status" value="1"/>
</dbReference>
<dbReference type="PANTHER" id="PTHR33121">
    <property type="entry name" value="CYCLIC DI-GMP PHOSPHODIESTERASE PDEF"/>
    <property type="match status" value="1"/>
</dbReference>